<dbReference type="EC" id="2.4.2.7" evidence="6 11"/>
<dbReference type="NCBIfam" id="NF002634">
    <property type="entry name" value="PRK02304.1-3"/>
    <property type="match status" value="1"/>
</dbReference>
<keyword evidence="7 11" id="KW-0963">Cytoplasm</keyword>
<feature type="domain" description="Phosphoribosyltransferase" evidence="12">
    <location>
        <begin position="53"/>
        <end position="153"/>
    </location>
</feature>
<comment type="similarity">
    <text evidence="5 11">Belongs to the purine/pyrimidine phosphoribosyltransferase family.</text>
</comment>
<comment type="function">
    <text evidence="2 11">Catalyzes a salvage reaction resulting in the formation of AMP, that is energically less costly than de novo synthesis.</text>
</comment>
<dbReference type="PANTHER" id="PTHR32315:SF3">
    <property type="entry name" value="ADENINE PHOSPHORIBOSYLTRANSFERASE"/>
    <property type="match status" value="1"/>
</dbReference>
<keyword evidence="14" id="KW-1185">Reference proteome</keyword>
<dbReference type="PANTHER" id="PTHR32315">
    <property type="entry name" value="ADENINE PHOSPHORIBOSYLTRANSFERASE"/>
    <property type="match status" value="1"/>
</dbReference>
<evidence type="ECO:0000256" key="4">
    <source>
        <dbReference type="ARBA" id="ARBA00004659"/>
    </source>
</evidence>
<comment type="subunit">
    <text evidence="11">Homodimer.</text>
</comment>
<dbReference type="InterPro" id="IPR005764">
    <property type="entry name" value="Ade_phspho_trans"/>
</dbReference>
<evidence type="ECO:0000256" key="10">
    <source>
        <dbReference type="ARBA" id="ARBA00022726"/>
    </source>
</evidence>
<reference evidence="13 14" key="1">
    <citation type="submission" date="2023-12" db="EMBL/GenBank/DDBJ databases">
        <title>Baltic Sea Cyanobacteria.</title>
        <authorList>
            <person name="Delbaje E."/>
            <person name="Fewer D.P."/>
            <person name="Shishido T.K."/>
        </authorList>
    </citation>
    <scope>NUCLEOTIDE SEQUENCE [LARGE SCALE GENOMIC DNA]</scope>
    <source>
        <strain evidence="13 14">UHCC 0139</strain>
    </source>
</reference>
<dbReference type="Gene3D" id="3.40.50.2020">
    <property type="match status" value="1"/>
</dbReference>
<dbReference type="CDD" id="cd06223">
    <property type="entry name" value="PRTases_typeI"/>
    <property type="match status" value="1"/>
</dbReference>
<evidence type="ECO:0000256" key="8">
    <source>
        <dbReference type="ARBA" id="ARBA00022676"/>
    </source>
</evidence>
<keyword evidence="10 11" id="KW-0660">Purine salvage</keyword>
<accession>A0ABU5RSU8</accession>
<dbReference type="GO" id="GO:0003999">
    <property type="term" value="F:adenine phosphoribosyltransferase activity"/>
    <property type="evidence" value="ECO:0007669"/>
    <property type="project" value="UniProtKB-EC"/>
</dbReference>
<evidence type="ECO:0000256" key="7">
    <source>
        <dbReference type="ARBA" id="ARBA00022490"/>
    </source>
</evidence>
<gene>
    <name evidence="11" type="primary">apt</name>
    <name evidence="13" type="ORF">VB738_06040</name>
</gene>
<evidence type="ECO:0000256" key="9">
    <source>
        <dbReference type="ARBA" id="ARBA00022679"/>
    </source>
</evidence>
<sequence>MASSPSSIDLRTWVRDIPDFPKPGILFRDLTPLMRDPQGWGEAIRLLALLCDQVQPDLIVGIESRGFIVGTALATTTGVGFVPVRKPGKLPGAVIGVDYSLEYGTDRLEIHSDALAGGQRVLIVDDLLATGGTAAACSELVHAAGGQLCGFGFLAELAALEGRSRLPQEHPIESLIIYS</sequence>
<evidence type="ECO:0000256" key="1">
    <source>
        <dbReference type="ARBA" id="ARBA00000868"/>
    </source>
</evidence>
<dbReference type="SUPFAM" id="SSF53271">
    <property type="entry name" value="PRTase-like"/>
    <property type="match status" value="1"/>
</dbReference>
<evidence type="ECO:0000256" key="5">
    <source>
        <dbReference type="ARBA" id="ARBA00008391"/>
    </source>
</evidence>
<dbReference type="InterPro" id="IPR029057">
    <property type="entry name" value="PRTase-like"/>
</dbReference>
<dbReference type="NCBIfam" id="NF002636">
    <property type="entry name" value="PRK02304.1-5"/>
    <property type="match status" value="1"/>
</dbReference>
<protein>
    <recommendedName>
        <fullName evidence="6 11">Adenine phosphoribosyltransferase</fullName>
        <shortName evidence="11">APRT</shortName>
        <ecNumber evidence="6 11">2.4.2.7</ecNumber>
    </recommendedName>
</protein>
<evidence type="ECO:0000256" key="6">
    <source>
        <dbReference type="ARBA" id="ARBA00011893"/>
    </source>
</evidence>
<evidence type="ECO:0000256" key="2">
    <source>
        <dbReference type="ARBA" id="ARBA00003968"/>
    </source>
</evidence>
<dbReference type="InterPro" id="IPR050054">
    <property type="entry name" value="UPRTase/APRTase"/>
</dbReference>
<comment type="subcellular location">
    <subcellularLocation>
        <location evidence="3 11">Cytoplasm</location>
    </subcellularLocation>
</comment>
<evidence type="ECO:0000256" key="11">
    <source>
        <dbReference type="HAMAP-Rule" id="MF_00004"/>
    </source>
</evidence>
<evidence type="ECO:0000313" key="14">
    <source>
        <dbReference type="Proteomes" id="UP001304461"/>
    </source>
</evidence>
<dbReference type="Proteomes" id="UP001304461">
    <property type="component" value="Unassembled WGS sequence"/>
</dbReference>
<dbReference type="InterPro" id="IPR000836">
    <property type="entry name" value="PRTase_dom"/>
</dbReference>
<keyword evidence="9 11" id="KW-0808">Transferase</keyword>
<dbReference type="EMBL" id="JAYGHX010000002">
    <property type="protein sequence ID" value="MEA5390822.1"/>
    <property type="molecule type" value="Genomic_DNA"/>
</dbReference>
<dbReference type="NCBIfam" id="TIGR01090">
    <property type="entry name" value="apt"/>
    <property type="match status" value="1"/>
</dbReference>
<evidence type="ECO:0000256" key="3">
    <source>
        <dbReference type="ARBA" id="ARBA00004496"/>
    </source>
</evidence>
<keyword evidence="8 11" id="KW-0328">Glycosyltransferase</keyword>
<dbReference type="HAMAP" id="MF_00004">
    <property type="entry name" value="Aden_phosphoribosyltr"/>
    <property type="match status" value="1"/>
</dbReference>
<evidence type="ECO:0000259" key="12">
    <source>
        <dbReference type="Pfam" id="PF00156"/>
    </source>
</evidence>
<name>A0ABU5RSU8_9CYAN</name>
<dbReference type="Pfam" id="PF00156">
    <property type="entry name" value="Pribosyltran"/>
    <property type="match status" value="1"/>
</dbReference>
<comment type="caution">
    <text evidence="13">The sequence shown here is derived from an EMBL/GenBank/DDBJ whole genome shotgun (WGS) entry which is preliminary data.</text>
</comment>
<proteinExistence type="inferred from homology"/>
<organism evidence="13 14">
    <name type="scientific">Cyanobium gracile UHCC 0139</name>
    <dbReference type="NCBI Taxonomy" id="3110308"/>
    <lineage>
        <taxon>Bacteria</taxon>
        <taxon>Bacillati</taxon>
        <taxon>Cyanobacteriota</taxon>
        <taxon>Cyanophyceae</taxon>
        <taxon>Synechococcales</taxon>
        <taxon>Prochlorococcaceae</taxon>
        <taxon>Cyanobium</taxon>
    </lineage>
</organism>
<comment type="catalytic activity">
    <reaction evidence="1 11">
        <text>AMP + diphosphate = 5-phospho-alpha-D-ribose 1-diphosphate + adenine</text>
        <dbReference type="Rhea" id="RHEA:16609"/>
        <dbReference type="ChEBI" id="CHEBI:16708"/>
        <dbReference type="ChEBI" id="CHEBI:33019"/>
        <dbReference type="ChEBI" id="CHEBI:58017"/>
        <dbReference type="ChEBI" id="CHEBI:456215"/>
        <dbReference type="EC" id="2.4.2.7"/>
    </reaction>
</comment>
<evidence type="ECO:0000313" key="13">
    <source>
        <dbReference type="EMBL" id="MEA5390822.1"/>
    </source>
</evidence>
<comment type="pathway">
    <text evidence="4 11">Purine metabolism; AMP biosynthesis via salvage pathway; AMP from adenine: step 1/1.</text>
</comment>
<dbReference type="RefSeq" id="WP_323304882.1">
    <property type="nucleotide sequence ID" value="NZ_JAYGHX010000002.1"/>
</dbReference>